<dbReference type="Proteomes" id="UP000075903">
    <property type="component" value="Unassembled WGS sequence"/>
</dbReference>
<organism evidence="1 2">
    <name type="scientific">Anopheles merus</name>
    <name type="common">Mosquito</name>
    <dbReference type="NCBI Taxonomy" id="30066"/>
    <lineage>
        <taxon>Eukaryota</taxon>
        <taxon>Metazoa</taxon>
        <taxon>Ecdysozoa</taxon>
        <taxon>Arthropoda</taxon>
        <taxon>Hexapoda</taxon>
        <taxon>Insecta</taxon>
        <taxon>Pterygota</taxon>
        <taxon>Neoptera</taxon>
        <taxon>Endopterygota</taxon>
        <taxon>Diptera</taxon>
        <taxon>Nematocera</taxon>
        <taxon>Culicoidea</taxon>
        <taxon>Culicidae</taxon>
        <taxon>Anophelinae</taxon>
        <taxon>Anopheles</taxon>
    </lineage>
</organism>
<evidence type="ECO:0000313" key="1">
    <source>
        <dbReference type="EnsemblMetazoa" id="AMEM006559-PA"/>
    </source>
</evidence>
<evidence type="ECO:0000313" key="2">
    <source>
        <dbReference type="Proteomes" id="UP000075903"/>
    </source>
</evidence>
<accession>A0A182V001</accession>
<dbReference type="AlphaFoldDB" id="A0A182V001"/>
<proteinExistence type="predicted"/>
<name>A0A182V001_ANOME</name>
<dbReference type="EnsemblMetazoa" id="AMEM006559-RA">
    <property type="protein sequence ID" value="AMEM006559-PA"/>
    <property type="gene ID" value="AMEM006559"/>
</dbReference>
<dbReference type="VEuPathDB" id="VectorBase:AMEM006559"/>
<reference evidence="1" key="1">
    <citation type="submission" date="2020-05" db="UniProtKB">
        <authorList>
            <consortium name="EnsemblMetazoa"/>
        </authorList>
    </citation>
    <scope>IDENTIFICATION</scope>
    <source>
        <strain evidence="1">MAF</strain>
    </source>
</reference>
<sequence>MCVEMSIVRSFTTSLWVLAAPDLAAGHLHHLVAADDRERQAGLQVAVLLLELLVLVRVAVREAVDLDAVRLDVVQDAALQRLHLLRRERVRLADHQYDVHLLVHPPQQIDVELAQAVTHSGERRIRHKFAATAATNTYLCPYGGTKYSRQCTRLSCMLRRFSPLSSVKYWRNCSSMYCVQTRQLSSQLTASPKPGVSTIVSRSFTPRSSMSSVFFSMRVVFSIRCSTGGTDRWAYSSVRKSVLMSVDLPRPVSPHTISVNSKPRFTDLRCTCSASVANPIGFVRGEVLVPQFRLGGIGSKGARDVRNRGAALVAYWTRRPIRVTALGDPAGRFRWRV</sequence>
<keyword evidence="2" id="KW-1185">Reference proteome</keyword>
<protein>
    <submittedName>
        <fullName evidence="1">Uncharacterized protein</fullName>
    </submittedName>
</protein>